<organism evidence="1 2">
    <name type="scientific">Brassica napus</name>
    <name type="common">Rape</name>
    <dbReference type="NCBI Taxonomy" id="3708"/>
    <lineage>
        <taxon>Eukaryota</taxon>
        <taxon>Viridiplantae</taxon>
        <taxon>Streptophyta</taxon>
        <taxon>Embryophyta</taxon>
        <taxon>Tracheophyta</taxon>
        <taxon>Spermatophyta</taxon>
        <taxon>Magnoliopsida</taxon>
        <taxon>eudicotyledons</taxon>
        <taxon>Gunneridae</taxon>
        <taxon>Pentapetalae</taxon>
        <taxon>rosids</taxon>
        <taxon>malvids</taxon>
        <taxon>Brassicales</taxon>
        <taxon>Brassicaceae</taxon>
        <taxon>Brassiceae</taxon>
        <taxon>Brassica</taxon>
    </lineage>
</organism>
<dbReference type="PANTHER" id="PTHR31286:SF163">
    <property type="entry name" value="ZINC KNUCKLE CX2CX4HX4C DOMAIN-CONTAINING PROTEIN"/>
    <property type="match status" value="1"/>
</dbReference>
<reference evidence="1 2" key="1">
    <citation type="submission" date="2021-05" db="EMBL/GenBank/DDBJ databases">
        <title>Genome Assembly of Synthetic Allotetraploid Brassica napus Reveals Homoeologous Exchanges between Subgenomes.</title>
        <authorList>
            <person name="Davis J.T."/>
        </authorList>
    </citation>
    <scope>NUCLEOTIDE SEQUENCE [LARGE SCALE GENOMIC DNA]</scope>
    <source>
        <strain evidence="2">cv. Da-Ae</strain>
        <tissue evidence="1">Seedling</tissue>
    </source>
</reference>
<name>A0ABQ7Y471_BRANA</name>
<comment type="caution">
    <text evidence="1">The sequence shown here is derived from an EMBL/GenBank/DDBJ whole genome shotgun (WGS) entry which is preliminary data.</text>
</comment>
<evidence type="ECO:0000313" key="1">
    <source>
        <dbReference type="EMBL" id="KAH0862138.1"/>
    </source>
</evidence>
<dbReference type="Proteomes" id="UP000824890">
    <property type="component" value="Unassembled WGS sequence"/>
</dbReference>
<accession>A0ABQ7Y471</accession>
<proteinExistence type="predicted"/>
<evidence type="ECO:0008006" key="3">
    <source>
        <dbReference type="Google" id="ProtNLM"/>
    </source>
</evidence>
<dbReference type="EMBL" id="JAGKQM010000018">
    <property type="protein sequence ID" value="KAH0862138.1"/>
    <property type="molecule type" value="Genomic_DNA"/>
</dbReference>
<sequence>MSRWKPIISNYFSSQISIWIRIHGLPLHYWTLNTIHTIRRELGPILDQDINQKKIRIDINDLENLEMRLPIQLPSGEVIHEDLEYNKLRNRAPNSLLRRRTLRIPKEPVISNYFSSQISIWIRIHGLSLHYWTLNTIHTIRRELGPVLDQDINQKKIRIDINGFENLEMRLPIQLPSGEVISPKAPVNSI</sequence>
<protein>
    <recommendedName>
        <fullName evidence="3">DUF4283 domain-containing protein</fullName>
    </recommendedName>
</protein>
<dbReference type="InterPro" id="IPR040256">
    <property type="entry name" value="At4g02000-like"/>
</dbReference>
<keyword evidence="2" id="KW-1185">Reference proteome</keyword>
<gene>
    <name evidence="1" type="ORF">HID58_079349</name>
</gene>
<evidence type="ECO:0000313" key="2">
    <source>
        <dbReference type="Proteomes" id="UP000824890"/>
    </source>
</evidence>
<dbReference type="PANTHER" id="PTHR31286">
    <property type="entry name" value="GLYCINE-RICH CELL WALL STRUCTURAL PROTEIN 1.8-LIKE"/>
    <property type="match status" value="1"/>
</dbReference>